<dbReference type="CDD" id="cd11292">
    <property type="entry name" value="gelsolin_S3_like"/>
    <property type="match status" value="1"/>
</dbReference>
<dbReference type="GO" id="GO:0051015">
    <property type="term" value="F:actin filament binding"/>
    <property type="evidence" value="ECO:0007669"/>
    <property type="project" value="InterPro"/>
</dbReference>
<dbReference type="GO" id="GO:0008154">
    <property type="term" value="P:actin polymerization or depolymerization"/>
    <property type="evidence" value="ECO:0007669"/>
    <property type="project" value="TreeGrafter"/>
</dbReference>
<dbReference type="AlphaFoldDB" id="A0A8J4V0P7"/>
<feature type="domain" description="Gelsolin-like" evidence="5">
    <location>
        <begin position="173"/>
        <end position="236"/>
    </location>
</feature>
<sequence length="365" mass="40576">MIKTKKLDIGDSNISRMGSELDLKCRVDKAQSESQWRNAGKQGGLFIWRIENFQVAPIPNDQHGKFYEGDSYIVLHSIQQGASFKHAIHFWLGEFTTMDEAGTAAYKTVELDDYLGGGPVQYREIQGSESKAFLSLFPNNTIFILKGGIDSGFQKVKTEEYKSRLFHIYGDKHVRVKEVDLSAKSLNSGDVFILDTGKVIYQFNGLKSSGQERTKGATLCRAMDEERKGKATTVEVYTEGDADIPDAFWNALGGKSAIAPPIAQAASVKFDKVLFRLSDATGKMVFSQVAKGVISKKLLDTKDVFILDVGHQVYVWIGSQTSAEEKKQAFAYATDYLAPLKRPETSVIKILETGDTEEFKVQFDS</sequence>
<dbReference type="PRINTS" id="PR00597">
    <property type="entry name" value="GELSOLIN"/>
</dbReference>
<dbReference type="Proteomes" id="UP000695562">
    <property type="component" value="Unassembled WGS sequence"/>
</dbReference>
<protein>
    <recommendedName>
        <fullName evidence="5">Gelsolin-like domain-containing protein</fullName>
    </recommendedName>
</protein>
<proteinExistence type="inferred from homology"/>
<dbReference type="GO" id="GO:0005737">
    <property type="term" value="C:cytoplasm"/>
    <property type="evidence" value="ECO:0007669"/>
    <property type="project" value="TreeGrafter"/>
</dbReference>
<name>A0A8J4V0P7_9MYCE</name>
<keyword evidence="7" id="KW-1185">Reference proteome</keyword>
<evidence type="ECO:0000256" key="3">
    <source>
        <dbReference type="ARBA" id="ARBA00022737"/>
    </source>
</evidence>
<accession>A0A8J4V0P7</accession>
<feature type="domain" description="Gelsolin-like" evidence="5">
    <location>
        <begin position="53"/>
        <end position="134"/>
    </location>
</feature>
<evidence type="ECO:0000313" key="6">
    <source>
        <dbReference type="EMBL" id="KAF2069512.1"/>
    </source>
</evidence>
<evidence type="ECO:0000256" key="4">
    <source>
        <dbReference type="ARBA" id="ARBA00023203"/>
    </source>
</evidence>
<feature type="domain" description="Gelsolin-like" evidence="5">
    <location>
        <begin position="289"/>
        <end position="350"/>
    </location>
</feature>
<gene>
    <name evidence="6" type="ORF">CYY_009170</name>
</gene>
<dbReference type="GO" id="GO:0051693">
    <property type="term" value="P:actin filament capping"/>
    <property type="evidence" value="ECO:0007669"/>
    <property type="project" value="UniProtKB-KW"/>
</dbReference>
<keyword evidence="4" id="KW-0009">Actin-binding</keyword>
<dbReference type="InterPro" id="IPR007123">
    <property type="entry name" value="Gelsolin-like_dom"/>
</dbReference>
<reference evidence="6" key="1">
    <citation type="submission" date="2020-01" db="EMBL/GenBank/DDBJ databases">
        <title>Development of genomics and gene disruption for Polysphondylium violaceum indicates a role for the polyketide synthase stlB in stalk morphogenesis.</title>
        <authorList>
            <person name="Narita B."/>
            <person name="Kawabe Y."/>
            <person name="Kin K."/>
            <person name="Saito T."/>
            <person name="Gibbs R."/>
            <person name="Kuspa A."/>
            <person name="Muzny D."/>
            <person name="Queller D."/>
            <person name="Richards S."/>
            <person name="Strassman J."/>
            <person name="Sucgang R."/>
            <person name="Worley K."/>
            <person name="Schaap P."/>
        </authorList>
    </citation>
    <scope>NUCLEOTIDE SEQUENCE</scope>
    <source>
        <strain evidence="6">QSvi11</strain>
    </source>
</reference>
<keyword evidence="3" id="KW-0677">Repeat</keyword>
<organism evidence="6 7">
    <name type="scientific">Polysphondylium violaceum</name>
    <dbReference type="NCBI Taxonomy" id="133409"/>
    <lineage>
        <taxon>Eukaryota</taxon>
        <taxon>Amoebozoa</taxon>
        <taxon>Evosea</taxon>
        <taxon>Eumycetozoa</taxon>
        <taxon>Dictyostelia</taxon>
        <taxon>Dictyosteliales</taxon>
        <taxon>Dictyosteliaceae</taxon>
        <taxon>Polysphondylium</taxon>
    </lineage>
</organism>
<dbReference type="SMART" id="SM00262">
    <property type="entry name" value="GEL"/>
    <property type="match status" value="3"/>
</dbReference>
<dbReference type="CDD" id="cd11289">
    <property type="entry name" value="gelsolin_S2_like"/>
    <property type="match status" value="1"/>
</dbReference>
<dbReference type="Pfam" id="PF00626">
    <property type="entry name" value="Gelsolin"/>
    <property type="match status" value="3"/>
</dbReference>
<dbReference type="GO" id="GO:0015629">
    <property type="term" value="C:actin cytoskeleton"/>
    <property type="evidence" value="ECO:0007669"/>
    <property type="project" value="TreeGrafter"/>
</dbReference>
<dbReference type="SUPFAM" id="SSF55753">
    <property type="entry name" value="Actin depolymerizing proteins"/>
    <property type="match status" value="3"/>
</dbReference>
<dbReference type="FunFam" id="3.40.20.10:FF:000043">
    <property type="entry name" value="macrophage-capping protein-like isoform X2"/>
    <property type="match status" value="1"/>
</dbReference>
<comment type="similarity">
    <text evidence="1">Belongs to the villin/gelsolin family.</text>
</comment>
<dbReference type="PANTHER" id="PTHR11977:SF130">
    <property type="entry name" value="SEVERIN"/>
    <property type="match status" value="1"/>
</dbReference>
<comment type="caution">
    <text evidence="6">The sequence shown here is derived from an EMBL/GenBank/DDBJ whole genome shotgun (WGS) entry which is preliminary data.</text>
</comment>
<dbReference type="InterPro" id="IPR029006">
    <property type="entry name" value="ADF-H/Gelsolin-like_dom_sf"/>
</dbReference>
<evidence type="ECO:0000259" key="5">
    <source>
        <dbReference type="Pfam" id="PF00626"/>
    </source>
</evidence>
<dbReference type="CDD" id="cd11290">
    <property type="entry name" value="gelsolin_S1_like"/>
    <property type="match status" value="1"/>
</dbReference>
<evidence type="ECO:0000256" key="1">
    <source>
        <dbReference type="ARBA" id="ARBA00008418"/>
    </source>
</evidence>
<evidence type="ECO:0000256" key="2">
    <source>
        <dbReference type="ARBA" id="ARBA00022467"/>
    </source>
</evidence>
<dbReference type="PANTHER" id="PTHR11977">
    <property type="entry name" value="VILLIN"/>
    <property type="match status" value="1"/>
</dbReference>
<dbReference type="OrthoDB" id="6375767at2759"/>
<dbReference type="InterPro" id="IPR007122">
    <property type="entry name" value="Villin/Gelsolin"/>
</dbReference>
<dbReference type="EMBL" id="AJWJ01000648">
    <property type="protein sequence ID" value="KAF2069512.1"/>
    <property type="molecule type" value="Genomic_DNA"/>
</dbReference>
<dbReference type="Gene3D" id="3.40.20.10">
    <property type="entry name" value="Severin"/>
    <property type="match status" value="3"/>
</dbReference>
<evidence type="ECO:0000313" key="7">
    <source>
        <dbReference type="Proteomes" id="UP000695562"/>
    </source>
</evidence>
<keyword evidence="2" id="KW-0117">Actin capping</keyword>